<keyword evidence="2" id="KW-0004">4Fe-4S</keyword>
<dbReference type="Gene3D" id="1.10.1670.10">
    <property type="entry name" value="Helix-hairpin-Helix base-excision DNA repair enzymes (C-terminal)"/>
    <property type="match status" value="1"/>
</dbReference>
<comment type="similarity">
    <text evidence="1 10">Belongs to the Nth/MutY family.</text>
</comment>
<evidence type="ECO:0000256" key="6">
    <source>
        <dbReference type="ARBA" id="ARBA00023004"/>
    </source>
</evidence>
<keyword evidence="10" id="KW-0456">Lyase</keyword>
<protein>
    <recommendedName>
        <fullName evidence="10">Endonuclease III</fullName>
        <ecNumber evidence="10">4.2.99.18</ecNumber>
    </recommendedName>
    <alternativeName>
        <fullName evidence="10">DNA-(apurinic or apyrimidinic site) lyase</fullName>
    </alternativeName>
</protein>
<accession>A0A120JTL2</accession>
<dbReference type="OrthoDB" id="9800977at2"/>
<keyword evidence="4 10" id="KW-0227">DNA damage</keyword>
<evidence type="ECO:0000256" key="4">
    <source>
        <dbReference type="ARBA" id="ARBA00022763"/>
    </source>
</evidence>
<dbReference type="SMART" id="SM00478">
    <property type="entry name" value="ENDO3c"/>
    <property type="match status" value="1"/>
</dbReference>
<dbReference type="GO" id="GO:0140078">
    <property type="term" value="F:class I DNA-(apurinic or apyrimidinic site) endonuclease activity"/>
    <property type="evidence" value="ECO:0007669"/>
    <property type="project" value="UniProtKB-EC"/>
</dbReference>
<evidence type="ECO:0000256" key="3">
    <source>
        <dbReference type="ARBA" id="ARBA00022723"/>
    </source>
</evidence>
<dbReference type="SUPFAM" id="SSF48150">
    <property type="entry name" value="DNA-glycosylase"/>
    <property type="match status" value="1"/>
</dbReference>
<keyword evidence="6" id="KW-0408">Iron</keyword>
<dbReference type="EMBL" id="CP013213">
    <property type="protein sequence ID" value="AMC93210.1"/>
    <property type="molecule type" value="Genomic_DNA"/>
</dbReference>
<dbReference type="InterPro" id="IPR000445">
    <property type="entry name" value="HhH_motif"/>
</dbReference>
<dbReference type="PROSITE" id="PS01155">
    <property type="entry name" value="ENDONUCLEASE_III_2"/>
    <property type="match status" value="1"/>
</dbReference>
<dbReference type="GO" id="GO:0046872">
    <property type="term" value="F:metal ion binding"/>
    <property type="evidence" value="ECO:0007669"/>
    <property type="project" value="UniProtKB-KW"/>
</dbReference>
<keyword evidence="8 10" id="KW-0234">DNA repair</keyword>
<keyword evidence="9 10" id="KW-0326">Glycosidase</keyword>
<name>A0A120JTL2_9FIRM</name>
<evidence type="ECO:0000313" key="13">
    <source>
        <dbReference type="Proteomes" id="UP000063781"/>
    </source>
</evidence>
<evidence type="ECO:0000256" key="7">
    <source>
        <dbReference type="ARBA" id="ARBA00023014"/>
    </source>
</evidence>
<evidence type="ECO:0000256" key="2">
    <source>
        <dbReference type="ARBA" id="ARBA00022485"/>
    </source>
</evidence>
<dbReference type="GO" id="GO:0006285">
    <property type="term" value="P:base-excision repair, AP site formation"/>
    <property type="evidence" value="ECO:0007669"/>
    <property type="project" value="TreeGrafter"/>
</dbReference>
<evidence type="ECO:0000259" key="11">
    <source>
        <dbReference type="SMART" id="SM00478"/>
    </source>
</evidence>
<keyword evidence="5 10" id="KW-0378">Hydrolase</keyword>
<sequence length="215" mass="24005">MRTQKLPVNEVLEILDSLFPNAKSDLDYRNNFELLIAVILSAQATDKSVNKVTPELFEHYPDADALSQAQTRDVIQIIKSIGLYATKAKNIIEASKILVDVYGGEVPSDFDALVSLPGVGRKTANVVRAVGFNIPAIAVDTHVHRVAIRLGWAKKDASVLEVEKALMKKIPKESWAKAHHLLLLFGRYYSTARDKRNIYDVLGEIKENQNETNDH</sequence>
<dbReference type="RefSeq" id="WP_067631757.1">
    <property type="nucleotide sequence ID" value="NZ_CP013213.1"/>
</dbReference>
<dbReference type="PIRSF" id="PIRSF001435">
    <property type="entry name" value="Nth"/>
    <property type="match status" value="1"/>
</dbReference>
<feature type="domain" description="HhH-GPD" evidence="11">
    <location>
        <begin position="40"/>
        <end position="188"/>
    </location>
</feature>
<keyword evidence="7" id="KW-0411">Iron-sulfur</keyword>
<dbReference type="EC" id="4.2.99.18" evidence="10"/>
<dbReference type="Gene3D" id="1.10.340.30">
    <property type="entry name" value="Hypothetical protein, domain 2"/>
    <property type="match status" value="1"/>
</dbReference>
<comment type="catalytic activity">
    <reaction evidence="10">
        <text>2'-deoxyribonucleotide-(2'-deoxyribose 5'-phosphate)-2'-deoxyribonucleotide-DNA = a 3'-end 2'-deoxyribonucleotide-(2,3-dehydro-2,3-deoxyribose 5'-phosphate)-DNA + a 5'-end 5'-phospho-2'-deoxyribonucleoside-DNA + H(+)</text>
        <dbReference type="Rhea" id="RHEA:66592"/>
        <dbReference type="Rhea" id="RHEA-COMP:13180"/>
        <dbReference type="Rhea" id="RHEA-COMP:16897"/>
        <dbReference type="Rhea" id="RHEA-COMP:17067"/>
        <dbReference type="ChEBI" id="CHEBI:15378"/>
        <dbReference type="ChEBI" id="CHEBI:136412"/>
        <dbReference type="ChEBI" id="CHEBI:157695"/>
        <dbReference type="ChEBI" id="CHEBI:167181"/>
        <dbReference type="EC" id="4.2.99.18"/>
    </reaction>
</comment>
<dbReference type="InterPro" id="IPR004036">
    <property type="entry name" value="Endonuclease-III-like_CS2"/>
</dbReference>
<dbReference type="Pfam" id="PF00730">
    <property type="entry name" value="HhH-GPD"/>
    <property type="match status" value="1"/>
</dbReference>
<dbReference type="PANTHER" id="PTHR10359">
    <property type="entry name" value="A/G-SPECIFIC ADENINE GLYCOSYLASE/ENDONUCLEASE III"/>
    <property type="match status" value="1"/>
</dbReference>
<dbReference type="CDD" id="cd00056">
    <property type="entry name" value="ENDO3c"/>
    <property type="match status" value="1"/>
</dbReference>
<dbReference type="InterPro" id="IPR003265">
    <property type="entry name" value="HhH-GPD_domain"/>
</dbReference>
<dbReference type="FunFam" id="1.10.340.30:FF:000001">
    <property type="entry name" value="Endonuclease III"/>
    <property type="match status" value="1"/>
</dbReference>
<evidence type="ECO:0000256" key="1">
    <source>
        <dbReference type="ARBA" id="ARBA00008343"/>
    </source>
</evidence>
<evidence type="ECO:0000256" key="10">
    <source>
        <dbReference type="HAMAP-Rule" id="MF_00942"/>
    </source>
</evidence>
<dbReference type="Pfam" id="PF00633">
    <property type="entry name" value="HHH"/>
    <property type="match status" value="1"/>
</dbReference>
<evidence type="ECO:0000313" key="12">
    <source>
        <dbReference type="EMBL" id="AMC93210.1"/>
    </source>
</evidence>
<dbReference type="InterPro" id="IPR011257">
    <property type="entry name" value="DNA_glycosylase"/>
</dbReference>
<keyword evidence="13" id="KW-1185">Reference proteome</keyword>
<dbReference type="GO" id="GO:0019104">
    <property type="term" value="F:DNA N-glycosylase activity"/>
    <property type="evidence" value="ECO:0007669"/>
    <property type="project" value="UniProtKB-UniRule"/>
</dbReference>
<evidence type="ECO:0000256" key="9">
    <source>
        <dbReference type="ARBA" id="ARBA00023295"/>
    </source>
</evidence>
<dbReference type="PANTHER" id="PTHR10359:SF18">
    <property type="entry name" value="ENDONUCLEASE III"/>
    <property type="match status" value="1"/>
</dbReference>
<dbReference type="STRING" id="1514105.AOC36_04255"/>
<proteinExistence type="inferred from homology"/>
<dbReference type="GO" id="GO:0003677">
    <property type="term" value="F:DNA binding"/>
    <property type="evidence" value="ECO:0007669"/>
    <property type="project" value="UniProtKB-UniRule"/>
</dbReference>
<evidence type="ECO:0000256" key="5">
    <source>
        <dbReference type="ARBA" id="ARBA00022801"/>
    </source>
</evidence>
<dbReference type="InterPro" id="IPR005759">
    <property type="entry name" value="Nth"/>
</dbReference>
<dbReference type="AlphaFoldDB" id="A0A120JTL2"/>
<evidence type="ECO:0000256" key="8">
    <source>
        <dbReference type="ARBA" id="ARBA00023204"/>
    </source>
</evidence>
<keyword evidence="12" id="KW-0540">Nuclease</keyword>
<dbReference type="HAMAP" id="MF_00942">
    <property type="entry name" value="Nth"/>
    <property type="match status" value="1"/>
</dbReference>
<keyword evidence="12" id="KW-0255">Endonuclease</keyword>
<comment type="function">
    <text evidence="10">DNA repair enzyme that has both DNA N-glycosylase activity and AP-lyase activity. The DNA N-glycosylase activity releases various damaged pyrimidines from DNA by cleaving the N-glycosidic bond, leaving an AP (apurinic/apyrimidinic) site. The AP-lyase activity cleaves the phosphodiester bond 3' to the AP site by a beta-elimination, leaving a 3'-terminal unsaturated sugar and a product with a terminal 5'-phosphate.</text>
</comment>
<dbReference type="KEGG" id="erl:AOC36_04255"/>
<keyword evidence="10" id="KW-0238">DNA-binding</keyword>
<organism evidence="12 13">
    <name type="scientific">Erysipelothrix larvae</name>
    <dbReference type="NCBI Taxonomy" id="1514105"/>
    <lineage>
        <taxon>Bacteria</taxon>
        <taxon>Bacillati</taxon>
        <taxon>Bacillota</taxon>
        <taxon>Erysipelotrichia</taxon>
        <taxon>Erysipelotrichales</taxon>
        <taxon>Erysipelotrichaceae</taxon>
        <taxon>Erysipelothrix</taxon>
    </lineage>
</organism>
<dbReference type="InterPro" id="IPR023170">
    <property type="entry name" value="HhH_base_excis_C"/>
</dbReference>
<dbReference type="Proteomes" id="UP000063781">
    <property type="component" value="Chromosome"/>
</dbReference>
<keyword evidence="3" id="KW-0479">Metal-binding</keyword>
<comment type="cofactor">
    <cofactor evidence="10">
        <name>[4Fe-4S] cluster</name>
        <dbReference type="ChEBI" id="CHEBI:49883"/>
    </cofactor>
    <text evidence="10">Binds 1 [4Fe-4S] cluster.</text>
</comment>
<comment type="caution">
    <text evidence="10">Lacks conserved residue(s) required for the propagation of feature annotation.</text>
</comment>
<dbReference type="NCBIfam" id="TIGR01083">
    <property type="entry name" value="nth"/>
    <property type="match status" value="1"/>
</dbReference>
<reference evidence="12 13" key="1">
    <citation type="submission" date="2015-10" db="EMBL/GenBank/DDBJ databases">
        <title>Erysipelothrix larvae sp. LV19 isolated from the larval gut of the rhinoceros beetle, Trypoxylus dichotomus.</title>
        <authorList>
            <person name="Lim S."/>
            <person name="Kim B.-C."/>
        </authorList>
    </citation>
    <scope>NUCLEOTIDE SEQUENCE [LARGE SCALE GENOMIC DNA]</scope>
    <source>
        <strain evidence="12 13">LV19</strain>
    </source>
</reference>
<dbReference type="GO" id="GO:0051539">
    <property type="term" value="F:4 iron, 4 sulfur cluster binding"/>
    <property type="evidence" value="ECO:0007669"/>
    <property type="project" value="UniProtKB-KW"/>
</dbReference>
<gene>
    <name evidence="10" type="primary">nth</name>
    <name evidence="12" type="ORF">AOC36_04255</name>
</gene>